<dbReference type="Pfam" id="PF02631">
    <property type="entry name" value="RecX_HTH2"/>
    <property type="match status" value="1"/>
</dbReference>
<evidence type="ECO:0000256" key="6">
    <source>
        <dbReference type="SAM" id="MobiDB-lite"/>
    </source>
</evidence>
<sequence length="191" mass="21497">MRQAGEGVTQGKTRRTGKSDHEQPESRDEALERGRNILLVQLTAQSRSRAELAKALRKKDIPEDVAAELLDRFEEVSLVDDEAFSQAWVASRQRRKHRSRRMLMQELRNKGVDPEVAKEAVDEVDDDAEYAAALDLARSRVQRAGDVPAEKLRTRVAGLLARRGYSSSIVWRAVAEVMESDDELDGTGPDW</sequence>
<dbReference type="InterPro" id="IPR003783">
    <property type="entry name" value="Regulatory_RecX"/>
</dbReference>
<dbReference type="Pfam" id="PF21982">
    <property type="entry name" value="RecX_HTH1"/>
    <property type="match status" value="1"/>
</dbReference>
<feature type="region of interest" description="Disordered" evidence="6">
    <location>
        <begin position="1"/>
        <end position="34"/>
    </location>
</feature>
<dbReference type="EMBL" id="NMVI01000007">
    <property type="protein sequence ID" value="OYN90054.1"/>
    <property type="molecule type" value="Genomic_DNA"/>
</dbReference>
<evidence type="ECO:0000259" key="8">
    <source>
        <dbReference type="Pfam" id="PF21981"/>
    </source>
</evidence>
<evidence type="ECO:0000256" key="3">
    <source>
        <dbReference type="ARBA" id="ARBA00018111"/>
    </source>
</evidence>
<feature type="domain" description="RecX first three-helical" evidence="9">
    <location>
        <begin position="35"/>
        <end position="72"/>
    </location>
</feature>
<comment type="subcellular location">
    <subcellularLocation>
        <location evidence="1 5">Cytoplasm</location>
    </subcellularLocation>
</comment>
<gene>
    <name evidence="5" type="primary">recX</name>
    <name evidence="10" type="ORF">CGZ92_02180</name>
</gene>
<keyword evidence="4 5" id="KW-0963">Cytoplasm</keyword>
<accession>A0A255EES6</accession>
<dbReference type="GO" id="GO:0005737">
    <property type="term" value="C:cytoplasm"/>
    <property type="evidence" value="ECO:0007669"/>
    <property type="project" value="UniProtKB-SubCell"/>
</dbReference>
<evidence type="ECO:0000256" key="4">
    <source>
        <dbReference type="ARBA" id="ARBA00022490"/>
    </source>
</evidence>
<dbReference type="InterPro" id="IPR053925">
    <property type="entry name" value="RecX_HTH_3rd"/>
</dbReference>
<evidence type="ECO:0000313" key="10">
    <source>
        <dbReference type="EMBL" id="OYN90054.1"/>
    </source>
</evidence>
<dbReference type="AlphaFoldDB" id="A0A255EES6"/>
<comment type="similarity">
    <text evidence="2 5">Belongs to the RecX family.</text>
</comment>
<evidence type="ECO:0000256" key="1">
    <source>
        <dbReference type="ARBA" id="ARBA00004496"/>
    </source>
</evidence>
<dbReference type="GO" id="GO:0006282">
    <property type="term" value="P:regulation of DNA repair"/>
    <property type="evidence" value="ECO:0007669"/>
    <property type="project" value="UniProtKB-UniRule"/>
</dbReference>
<dbReference type="PANTHER" id="PTHR33602">
    <property type="entry name" value="REGULATORY PROTEIN RECX FAMILY PROTEIN"/>
    <property type="match status" value="1"/>
</dbReference>
<reference evidence="10 11" key="1">
    <citation type="submission" date="2017-07" db="EMBL/GenBank/DDBJ databases">
        <title>Draft whole genome sequences of clinical Proprionibacteriaceae strains.</title>
        <authorList>
            <person name="Bernier A.-M."/>
            <person name="Bernard K."/>
            <person name="Domingo M.-C."/>
        </authorList>
    </citation>
    <scope>NUCLEOTIDE SEQUENCE [LARGE SCALE GENOMIC DNA]</scope>
    <source>
        <strain evidence="10 11">NML 160184</strain>
    </source>
</reference>
<organism evidence="10 11">
    <name type="scientific">Parenemella sanctibonifatiensis</name>
    <dbReference type="NCBI Taxonomy" id="2016505"/>
    <lineage>
        <taxon>Bacteria</taxon>
        <taxon>Bacillati</taxon>
        <taxon>Actinomycetota</taxon>
        <taxon>Actinomycetes</taxon>
        <taxon>Propionibacteriales</taxon>
        <taxon>Propionibacteriaceae</taxon>
        <taxon>Parenemella</taxon>
    </lineage>
</organism>
<dbReference type="Pfam" id="PF21981">
    <property type="entry name" value="RecX_HTH3"/>
    <property type="match status" value="1"/>
</dbReference>
<feature type="compositionally biased region" description="Basic and acidic residues" evidence="6">
    <location>
        <begin position="17"/>
        <end position="34"/>
    </location>
</feature>
<comment type="caution">
    <text evidence="10">The sequence shown here is derived from an EMBL/GenBank/DDBJ whole genome shotgun (WGS) entry which is preliminary data.</text>
</comment>
<evidence type="ECO:0000256" key="2">
    <source>
        <dbReference type="ARBA" id="ARBA00009695"/>
    </source>
</evidence>
<dbReference type="Gene3D" id="1.10.10.10">
    <property type="entry name" value="Winged helix-like DNA-binding domain superfamily/Winged helix DNA-binding domain"/>
    <property type="match status" value="2"/>
</dbReference>
<evidence type="ECO:0000259" key="9">
    <source>
        <dbReference type="Pfam" id="PF21982"/>
    </source>
</evidence>
<protein>
    <recommendedName>
        <fullName evidence="3 5">Regulatory protein RecX</fullName>
    </recommendedName>
</protein>
<feature type="domain" description="RecX second three-helical" evidence="7">
    <location>
        <begin position="80"/>
        <end position="120"/>
    </location>
</feature>
<dbReference type="Proteomes" id="UP000216533">
    <property type="component" value="Unassembled WGS sequence"/>
</dbReference>
<evidence type="ECO:0000313" key="11">
    <source>
        <dbReference type="Proteomes" id="UP000216533"/>
    </source>
</evidence>
<name>A0A255EES6_9ACTN</name>
<comment type="function">
    <text evidence="5">Modulates RecA activity.</text>
</comment>
<dbReference type="InterPro" id="IPR036388">
    <property type="entry name" value="WH-like_DNA-bd_sf"/>
</dbReference>
<evidence type="ECO:0000259" key="7">
    <source>
        <dbReference type="Pfam" id="PF02631"/>
    </source>
</evidence>
<proteinExistence type="inferred from homology"/>
<dbReference type="InterPro" id="IPR053924">
    <property type="entry name" value="RecX_HTH_2nd"/>
</dbReference>
<dbReference type="InterPro" id="IPR053926">
    <property type="entry name" value="RecX_HTH_1st"/>
</dbReference>
<dbReference type="HAMAP" id="MF_01114">
    <property type="entry name" value="RecX"/>
    <property type="match status" value="1"/>
</dbReference>
<dbReference type="PANTHER" id="PTHR33602:SF1">
    <property type="entry name" value="REGULATORY PROTEIN RECX FAMILY PROTEIN"/>
    <property type="match status" value="1"/>
</dbReference>
<evidence type="ECO:0000256" key="5">
    <source>
        <dbReference type="HAMAP-Rule" id="MF_01114"/>
    </source>
</evidence>
<feature type="domain" description="RecX third three-helical" evidence="8">
    <location>
        <begin position="128"/>
        <end position="174"/>
    </location>
</feature>